<dbReference type="SUPFAM" id="SSF56436">
    <property type="entry name" value="C-type lectin-like"/>
    <property type="match status" value="1"/>
</dbReference>
<dbReference type="EMBL" id="BLXT01004955">
    <property type="protein sequence ID" value="GFO18396.1"/>
    <property type="molecule type" value="Genomic_DNA"/>
</dbReference>
<proteinExistence type="predicted"/>
<evidence type="ECO:0000256" key="1">
    <source>
        <dbReference type="SAM" id="SignalP"/>
    </source>
</evidence>
<organism evidence="3 4">
    <name type="scientific">Plakobranchus ocellatus</name>
    <dbReference type="NCBI Taxonomy" id="259542"/>
    <lineage>
        <taxon>Eukaryota</taxon>
        <taxon>Metazoa</taxon>
        <taxon>Spiralia</taxon>
        <taxon>Lophotrochozoa</taxon>
        <taxon>Mollusca</taxon>
        <taxon>Gastropoda</taxon>
        <taxon>Heterobranchia</taxon>
        <taxon>Euthyneura</taxon>
        <taxon>Panpulmonata</taxon>
        <taxon>Sacoglossa</taxon>
        <taxon>Placobranchoidea</taxon>
        <taxon>Plakobranchidae</taxon>
        <taxon>Plakobranchus</taxon>
    </lineage>
</organism>
<feature type="chain" id="PRO_5043607309" description="C-type lectin domain-containing protein" evidence="1">
    <location>
        <begin position="29"/>
        <end position="239"/>
    </location>
</feature>
<dbReference type="CDD" id="cd00037">
    <property type="entry name" value="CLECT"/>
    <property type="match status" value="1"/>
</dbReference>
<dbReference type="InterPro" id="IPR001304">
    <property type="entry name" value="C-type_lectin-like"/>
</dbReference>
<accession>A0AAV4BDA4</accession>
<dbReference type="Proteomes" id="UP000735302">
    <property type="component" value="Unassembled WGS sequence"/>
</dbReference>
<feature type="domain" description="C-type lectin" evidence="2">
    <location>
        <begin position="45"/>
        <end position="147"/>
    </location>
</feature>
<comment type="caution">
    <text evidence="3">The sequence shown here is derived from an EMBL/GenBank/DDBJ whole genome shotgun (WGS) entry which is preliminary data.</text>
</comment>
<dbReference type="PROSITE" id="PS50041">
    <property type="entry name" value="C_TYPE_LECTIN_2"/>
    <property type="match status" value="1"/>
</dbReference>
<protein>
    <recommendedName>
        <fullName evidence="2">C-type lectin domain-containing protein</fullName>
    </recommendedName>
</protein>
<keyword evidence="1" id="KW-0732">Signal</keyword>
<reference evidence="3 4" key="1">
    <citation type="journal article" date="2021" name="Elife">
        <title>Chloroplast acquisition without the gene transfer in kleptoplastic sea slugs, Plakobranchus ocellatus.</title>
        <authorList>
            <person name="Maeda T."/>
            <person name="Takahashi S."/>
            <person name="Yoshida T."/>
            <person name="Shimamura S."/>
            <person name="Takaki Y."/>
            <person name="Nagai Y."/>
            <person name="Toyoda A."/>
            <person name="Suzuki Y."/>
            <person name="Arimoto A."/>
            <person name="Ishii H."/>
            <person name="Satoh N."/>
            <person name="Nishiyama T."/>
            <person name="Hasebe M."/>
            <person name="Maruyama T."/>
            <person name="Minagawa J."/>
            <person name="Obokata J."/>
            <person name="Shigenobu S."/>
        </authorList>
    </citation>
    <scope>NUCLEOTIDE SEQUENCE [LARGE SCALE GENOMIC DNA]</scope>
</reference>
<dbReference type="AlphaFoldDB" id="A0AAV4BDA4"/>
<evidence type="ECO:0000259" key="2">
    <source>
        <dbReference type="PROSITE" id="PS50041"/>
    </source>
</evidence>
<dbReference type="InterPro" id="IPR016187">
    <property type="entry name" value="CTDL_fold"/>
</dbReference>
<dbReference type="Gene3D" id="3.10.100.10">
    <property type="entry name" value="Mannose-Binding Protein A, subunit A"/>
    <property type="match status" value="1"/>
</dbReference>
<evidence type="ECO:0000313" key="4">
    <source>
        <dbReference type="Proteomes" id="UP000735302"/>
    </source>
</evidence>
<name>A0AAV4BDA4_9GAST</name>
<dbReference type="InterPro" id="IPR016186">
    <property type="entry name" value="C-type_lectin-like/link_sf"/>
</dbReference>
<feature type="signal peptide" evidence="1">
    <location>
        <begin position="1"/>
        <end position="28"/>
    </location>
</feature>
<keyword evidence="4" id="KW-1185">Reference proteome</keyword>
<gene>
    <name evidence="3" type="ORF">PoB_004490100</name>
</gene>
<sequence length="239" mass="26564">MQRVNIASQLLVHVCFLVLGINVSITKGVSPDMQNRFSLLYFEANYTVAEQACHALGFDGLAILSNPEEYNYVHKLSTVIREDLNRGMWLALKYDDMLARPMWDDGTVPAPDMPWKGNAINKPCGRFQRAGFVGMLPCDKLRYAVCGNHHGKTLDEAEGSINWTAAPTNVTSSLIESRVESYLQCALLCGSENLCRAAHFNQITMSCKILGPGSFSDFQSDPDSTTFVRRSFKESDVPL</sequence>
<evidence type="ECO:0000313" key="3">
    <source>
        <dbReference type="EMBL" id="GFO18396.1"/>
    </source>
</evidence>